<dbReference type="GO" id="GO:0016020">
    <property type="term" value="C:membrane"/>
    <property type="evidence" value="ECO:0007669"/>
    <property type="project" value="UniProtKB-SubCell"/>
</dbReference>
<evidence type="ECO:0000256" key="3">
    <source>
        <dbReference type="ARBA" id="ARBA00022989"/>
    </source>
</evidence>
<dbReference type="AlphaFoldDB" id="A0AAV7JAN7"/>
<protein>
    <submittedName>
        <fullName evidence="6">Tetraspanin-13 isoform X2</fullName>
    </submittedName>
</protein>
<evidence type="ECO:0000256" key="5">
    <source>
        <dbReference type="SAM" id="Phobius"/>
    </source>
</evidence>
<feature type="transmembrane region" description="Helical" evidence="5">
    <location>
        <begin position="84"/>
        <end position="107"/>
    </location>
</feature>
<evidence type="ECO:0000256" key="1">
    <source>
        <dbReference type="ARBA" id="ARBA00004141"/>
    </source>
</evidence>
<evidence type="ECO:0000313" key="7">
    <source>
        <dbReference type="Proteomes" id="UP001165289"/>
    </source>
</evidence>
<evidence type="ECO:0000256" key="2">
    <source>
        <dbReference type="ARBA" id="ARBA00022692"/>
    </source>
</evidence>
<evidence type="ECO:0000256" key="4">
    <source>
        <dbReference type="ARBA" id="ARBA00023136"/>
    </source>
</evidence>
<dbReference type="EMBL" id="JAKMXF010000365">
    <property type="protein sequence ID" value="KAI6645761.1"/>
    <property type="molecule type" value="Genomic_DNA"/>
</dbReference>
<comment type="caution">
    <text evidence="6">The sequence shown here is derived from an EMBL/GenBank/DDBJ whole genome shotgun (WGS) entry which is preliminary data.</text>
</comment>
<name>A0AAV7JAN7_9METZ</name>
<accession>A0AAV7JAN7</accession>
<comment type="subcellular location">
    <subcellularLocation>
        <location evidence="1">Membrane</location>
        <topology evidence="1">Multi-pass membrane protein</topology>
    </subcellularLocation>
</comment>
<dbReference type="Proteomes" id="UP001165289">
    <property type="component" value="Unassembled WGS sequence"/>
</dbReference>
<proteinExistence type="predicted"/>
<keyword evidence="2 5" id="KW-0812">Transmembrane</keyword>
<dbReference type="InterPro" id="IPR018499">
    <property type="entry name" value="Tetraspanin/Peripherin"/>
</dbReference>
<feature type="transmembrane region" description="Helical" evidence="5">
    <location>
        <begin position="114"/>
        <end position="141"/>
    </location>
</feature>
<keyword evidence="7" id="KW-1185">Reference proteome</keyword>
<sequence length="279" mass="31079">MDKERFIQEDIKEEIPSTPSRVQPTKKLTLNVKTVSSKKVFRFGFYFYRNFLISLNVLYLLISVSLLMLTILAKAIMYLNGTPVLGGVAATAAILFLVAIIGLIAVVKQHQITLFFYMITLGFTTGICFALSIACMALPAYGQHALLQDMWFTMGTVGKSSIQITLDCCGFDASNNSRITGYSSCYASDNTGPVCCQDNSTESLPNSPSNDNEQLVLTGDYCPKCKPCYPLWEHAIANALYAAGSIGFIFSLTQILGIYMVYRYRHCRNPEINPYRNFF</sequence>
<gene>
    <name evidence="6" type="ORF">LOD99_13024</name>
</gene>
<keyword evidence="4 5" id="KW-0472">Membrane</keyword>
<keyword evidence="3 5" id="KW-1133">Transmembrane helix</keyword>
<dbReference type="Pfam" id="PF00335">
    <property type="entry name" value="Tetraspanin"/>
    <property type="match status" value="1"/>
</dbReference>
<evidence type="ECO:0000313" key="6">
    <source>
        <dbReference type="EMBL" id="KAI6645761.1"/>
    </source>
</evidence>
<feature type="transmembrane region" description="Helical" evidence="5">
    <location>
        <begin position="239"/>
        <end position="262"/>
    </location>
</feature>
<reference evidence="6 7" key="1">
    <citation type="journal article" date="2023" name="BMC Biol.">
        <title>The compact genome of the sponge Oopsacas minuta (Hexactinellida) is lacking key metazoan core genes.</title>
        <authorList>
            <person name="Santini S."/>
            <person name="Schenkelaars Q."/>
            <person name="Jourda C."/>
            <person name="Duchesne M."/>
            <person name="Belahbib H."/>
            <person name="Rocher C."/>
            <person name="Selva M."/>
            <person name="Riesgo A."/>
            <person name="Vervoort M."/>
            <person name="Leys S.P."/>
            <person name="Kodjabachian L."/>
            <person name="Le Bivic A."/>
            <person name="Borchiellini C."/>
            <person name="Claverie J.M."/>
            <person name="Renard E."/>
        </authorList>
    </citation>
    <scope>NUCLEOTIDE SEQUENCE [LARGE SCALE GENOMIC DNA]</scope>
    <source>
        <strain evidence="6">SPO-2</strain>
    </source>
</reference>
<organism evidence="6 7">
    <name type="scientific">Oopsacas minuta</name>
    <dbReference type="NCBI Taxonomy" id="111878"/>
    <lineage>
        <taxon>Eukaryota</taxon>
        <taxon>Metazoa</taxon>
        <taxon>Porifera</taxon>
        <taxon>Hexactinellida</taxon>
        <taxon>Hexasterophora</taxon>
        <taxon>Lyssacinosida</taxon>
        <taxon>Leucopsacidae</taxon>
        <taxon>Oopsacas</taxon>
    </lineage>
</organism>
<feature type="transmembrane region" description="Helical" evidence="5">
    <location>
        <begin position="47"/>
        <end position="72"/>
    </location>
</feature>